<dbReference type="InterPro" id="IPR014710">
    <property type="entry name" value="RmlC-like_jellyroll"/>
</dbReference>
<dbReference type="InterPro" id="IPR001387">
    <property type="entry name" value="Cro/C1-type_HTH"/>
</dbReference>
<evidence type="ECO:0000256" key="1">
    <source>
        <dbReference type="ARBA" id="ARBA00023125"/>
    </source>
</evidence>
<dbReference type="AlphaFoldDB" id="A0A1I3VRM2"/>
<evidence type="ECO:0000313" key="3">
    <source>
        <dbReference type="EMBL" id="SFJ98054.1"/>
    </source>
</evidence>
<dbReference type="STRING" id="420953.SAMN05192543_114132"/>
<dbReference type="InterPro" id="IPR013096">
    <property type="entry name" value="Cupin_2"/>
</dbReference>
<proteinExistence type="predicted"/>
<dbReference type="Gene3D" id="1.10.260.40">
    <property type="entry name" value="lambda repressor-like DNA-binding domains"/>
    <property type="match status" value="1"/>
</dbReference>
<dbReference type="PANTHER" id="PTHR46797">
    <property type="entry name" value="HTH-TYPE TRANSCRIPTIONAL REGULATOR"/>
    <property type="match status" value="1"/>
</dbReference>
<dbReference type="GO" id="GO:0003677">
    <property type="term" value="F:DNA binding"/>
    <property type="evidence" value="ECO:0007669"/>
    <property type="project" value="UniProtKB-KW"/>
</dbReference>
<organism evidence="3 4">
    <name type="scientific">Paraburkholderia megapolitana</name>
    <dbReference type="NCBI Taxonomy" id="420953"/>
    <lineage>
        <taxon>Bacteria</taxon>
        <taxon>Pseudomonadati</taxon>
        <taxon>Pseudomonadota</taxon>
        <taxon>Betaproteobacteria</taxon>
        <taxon>Burkholderiales</taxon>
        <taxon>Burkholderiaceae</taxon>
        <taxon>Paraburkholderia</taxon>
    </lineage>
</organism>
<dbReference type="Pfam" id="PF01381">
    <property type="entry name" value="HTH_3"/>
    <property type="match status" value="1"/>
</dbReference>
<evidence type="ECO:0000259" key="2">
    <source>
        <dbReference type="PROSITE" id="PS50943"/>
    </source>
</evidence>
<dbReference type="RefSeq" id="WP_091020201.1">
    <property type="nucleotide sequence ID" value="NZ_CP041745.1"/>
</dbReference>
<dbReference type="SMART" id="SM00530">
    <property type="entry name" value="HTH_XRE"/>
    <property type="match status" value="1"/>
</dbReference>
<dbReference type="PROSITE" id="PS50943">
    <property type="entry name" value="HTH_CROC1"/>
    <property type="match status" value="1"/>
</dbReference>
<dbReference type="Pfam" id="PF07883">
    <property type="entry name" value="Cupin_2"/>
    <property type="match status" value="1"/>
</dbReference>
<dbReference type="CDD" id="cd02209">
    <property type="entry name" value="cupin_XRE_C"/>
    <property type="match status" value="1"/>
</dbReference>
<feature type="domain" description="HTH cro/C1-type" evidence="2">
    <location>
        <begin position="19"/>
        <end position="73"/>
    </location>
</feature>
<dbReference type="InterPro" id="IPR011051">
    <property type="entry name" value="RmlC_Cupin_sf"/>
</dbReference>
<evidence type="ECO:0000313" key="4">
    <source>
        <dbReference type="Proteomes" id="UP000199548"/>
    </source>
</evidence>
<reference evidence="3 4" key="1">
    <citation type="submission" date="2016-10" db="EMBL/GenBank/DDBJ databases">
        <authorList>
            <person name="de Groot N.N."/>
        </authorList>
    </citation>
    <scope>NUCLEOTIDE SEQUENCE [LARGE SCALE GENOMIC DNA]</scope>
    <source>
        <strain evidence="3 4">LMG 23650</strain>
    </source>
</reference>
<gene>
    <name evidence="3" type="ORF">SAMN05192543_114132</name>
</gene>
<keyword evidence="1" id="KW-0238">DNA-binding</keyword>
<dbReference type="SUPFAM" id="SSF51182">
    <property type="entry name" value="RmlC-like cupins"/>
    <property type="match status" value="1"/>
</dbReference>
<accession>A0A1I3VRM2</accession>
<dbReference type="InterPro" id="IPR050807">
    <property type="entry name" value="TransReg_Diox_bact_type"/>
</dbReference>
<keyword evidence="4" id="KW-1185">Reference proteome</keyword>
<name>A0A1I3VRM2_9BURK</name>
<dbReference type="Gene3D" id="2.60.120.10">
    <property type="entry name" value="Jelly Rolls"/>
    <property type="match status" value="1"/>
</dbReference>
<dbReference type="GO" id="GO:0003700">
    <property type="term" value="F:DNA-binding transcription factor activity"/>
    <property type="evidence" value="ECO:0007669"/>
    <property type="project" value="TreeGrafter"/>
</dbReference>
<sequence length="191" mass="20629">MVLPFDNKTQVTTALGEKIRALRQRLKWTLDETATAAGISKSFLSQIERGHATPSISSLVGIADALGVTVQYFIDTPTEARSVRRGKELKLFGFAGTGNLFGRLTNLSVGSQLEVILVRMPVGETSSEVTTRAGEEFLYVMSGQISLTLEHTTFVLEAGDTAHFESTVPHAWSNTAGEEAVLVWVGTPGLF</sequence>
<dbReference type="InterPro" id="IPR010982">
    <property type="entry name" value="Lambda_DNA-bd_dom_sf"/>
</dbReference>
<dbReference type="Proteomes" id="UP000199548">
    <property type="component" value="Unassembled WGS sequence"/>
</dbReference>
<dbReference type="EMBL" id="FOQU01000014">
    <property type="protein sequence ID" value="SFJ98054.1"/>
    <property type="molecule type" value="Genomic_DNA"/>
</dbReference>
<dbReference type="SUPFAM" id="SSF47413">
    <property type="entry name" value="lambda repressor-like DNA-binding domains"/>
    <property type="match status" value="1"/>
</dbReference>
<dbReference type="PANTHER" id="PTHR46797:SF1">
    <property type="entry name" value="METHYLPHOSPHONATE SYNTHASE"/>
    <property type="match status" value="1"/>
</dbReference>
<protein>
    <submittedName>
        <fullName evidence="3">Transcriptional regulator, XRE family with cupin sensor</fullName>
    </submittedName>
</protein>
<dbReference type="GO" id="GO:0005829">
    <property type="term" value="C:cytosol"/>
    <property type="evidence" value="ECO:0007669"/>
    <property type="project" value="TreeGrafter"/>
</dbReference>
<dbReference type="OrthoDB" id="9805356at2"/>
<dbReference type="CDD" id="cd00093">
    <property type="entry name" value="HTH_XRE"/>
    <property type="match status" value="1"/>
</dbReference>